<evidence type="ECO:0000256" key="11">
    <source>
        <dbReference type="ARBA" id="ARBA00043264"/>
    </source>
</evidence>
<dbReference type="Proteomes" id="UP000644020">
    <property type="component" value="Unassembled WGS sequence"/>
</dbReference>
<feature type="transmembrane region" description="Helical" evidence="13">
    <location>
        <begin position="161"/>
        <end position="181"/>
    </location>
</feature>
<accession>A0A918T758</accession>
<dbReference type="GO" id="GO:0016887">
    <property type="term" value="F:ATP hydrolysis activity"/>
    <property type="evidence" value="ECO:0007669"/>
    <property type="project" value="InterPro"/>
</dbReference>
<feature type="domain" description="Peptidase C39" evidence="16">
    <location>
        <begin position="10"/>
        <end position="130"/>
    </location>
</feature>
<keyword evidence="5" id="KW-0547">Nucleotide-binding</keyword>
<protein>
    <submittedName>
        <fullName evidence="17">NHLP family bacteriocin export ABC transporter peptidase/permease/ATPase</fullName>
    </submittedName>
</protein>
<dbReference type="GO" id="GO:0008234">
    <property type="term" value="F:cysteine-type peptidase activity"/>
    <property type="evidence" value="ECO:0007669"/>
    <property type="project" value="UniProtKB-KW"/>
</dbReference>
<dbReference type="InterPro" id="IPR017871">
    <property type="entry name" value="ABC_transporter-like_CS"/>
</dbReference>
<keyword evidence="18" id="KW-1185">Reference proteome</keyword>
<evidence type="ECO:0000256" key="6">
    <source>
        <dbReference type="ARBA" id="ARBA00022807"/>
    </source>
</evidence>
<evidence type="ECO:0000256" key="10">
    <source>
        <dbReference type="ARBA" id="ARBA00023136"/>
    </source>
</evidence>
<evidence type="ECO:0000256" key="13">
    <source>
        <dbReference type="SAM" id="Phobius"/>
    </source>
</evidence>
<dbReference type="GO" id="GO:0140359">
    <property type="term" value="F:ABC-type transporter activity"/>
    <property type="evidence" value="ECO:0007669"/>
    <property type="project" value="InterPro"/>
</dbReference>
<dbReference type="PROSITE" id="PS50929">
    <property type="entry name" value="ABC_TM1F"/>
    <property type="match status" value="1"/>
</dbReference>
<dbReference type="PANTHER" id="PTHR24221:SF654">
    <property type="entry name" value="ATP-BINDING CASSETTE SUB-FAMILY B MEMBER 6"/>
    <property type="match status" value="1"/>
</dbReference>
<dbReference type="RefSeq" id="WP_189980717.1">
    <property type="nucleotide sequence ID" value="NZ_BMUL01000013.1"/>
</dbReference>
<keyword evidence="6" id="KW-0645">Protease</keyword>
<keyword evidence="4 13" id="KW-0812">Transmembrane</keyword>
<gene>
    <name evidence="17" type="ORF">GCM10010305_47450</name>
</gene>
<dbReference type="InterPro" id="IPR003439">
    <property type="entry name" value="ABC_transporter-like_ATP-bd"/>
</dbReference>
<name>A0A918T758_9ACTN</name>
<dbReference type="GO" id="GO:0043213">
    <property type="term" value="P:bacteriocin transport"/>
    <property type="evidence" value="ECO:0007669"/>
    <property type="project" value="UniProtKB-KW"/>
</dbReference>
<feature type="transmembrane region" description="Helical" evidence="13">
    <location>
        <begin position="419"/>
        <end position="439"/>
    </location>
</feature>
<evidence type="ECO:0000256" key="2">
    <source>
        <dbReference type="ARBA" id="ARBA00022448"/>
    </source>
</evidence>
<evidence type="ECO:0000256" key="9">
    <source>
        <dbReference type="ARBA" id="ARBA00022989"/>
    </source>
</evidence>
<keyword evidence="9 13" id="KW-1133">Transmembrane helix</keyword>
<dbReference type="PROSITE" id="PS50990">
    <property type="entry name" value="PEPTIDASE_C39"/>
    <property type="match status" value="1"/>
</dbReference>
<dbReference type="InterPro" id="IPR011527">
    <property type="entry name" value="ABC1_TM_dom"/>
</dbReference>
<dbReference type="AlphaFoldDB" id="A0A918T758"/>
<dbReference type="Gene3D" id="3.40.50.300">
    <property type="entry name" value="P-loop containing nucleotide triphosphate hydrolases"/>
    <property type="match status" value="1"/>
</dbReference>
<evidence type="ECO:0000256" key="12">
    <source>
        <dbReference type="ARBA" id="ARBA00061644"/>
    </source>
</evidence>
<comment type="subcellular location">
    <subcellularLocation>
        <location evidence="1">Cell membrane</location>
        <topology evidence="1">Multi-pass membrane protein</topology>
    </subcellularLocation>
</comment>
<dbReference type="FunFam" id="3.40.50.300:FF:000299">
    <property type="entry name" value="ABC transporter ATP-binding protein/permease"/>
    <property type="match status" value="1"/>
</dbReference>
<keyword evidence="3" id="KW-1003">Cell membrane</keyword>
<dbReference type="Gene3D" id="3.90.70.10">
    <property type="entry name" value="Cysteine proteinases"/>
    <property type="match status" value="1"/>
</dbReference>
<dbReference type="InterPro" id="IPR039421">
    <property type="entry name" value="Type_1_exporter"/>
</dbReference>
<evidence type="ECO:0000256" key="1">
    <source>
        <dbReference type="ARBA" id="ARBA00004651"/>
    </source>
</evidence>
<evidence type="ECO:0000313" key="17">
    <source>
        <dbReference type="EMBL" id="GHA98473.1"/>
    </source>
</evidence>
<keyword evidence="8" id="KW-0653">Protein transport</keyword>
<dbReference type="GO" id="GO:0005886">
    <property type="term" value="C:plasma membrane"/>
    <property type="evidence" value="ECO:0007669"/>
    <property type="project" value="UniProtKB-SubCell"/>
</dbReference>
<dbReference type="SUPFAM" id="SSF90123">
    <property type="entry name" value="ABC transporter transmembrane region"/>
    <property type="match status" value="1"/>
</dbReference>
<dbReference type="EMBL" id="BMUL01000013">
    <property type="protein sequence ID" value="GHA98473.1"/>
    <property type="molecule type" value="Genomic_DNA"/>
</dbReference>
<dbReference type="GO" id="GO:0015031">
    <property type="term" value="P:protein transport"/>
    <property type="evidence" value="ECO:0007669"/>
    <property type="project" value="UniProtKB-KW"/>
</dbReference>
<evidence type="ECO:0000259" key="14">
    <source>
        <dbReference type="PROSITE" id="PS50893"/>
    </source>
</evidence>
<feature type="transmembrane region" description="Helical" evidence="13">
    <location>
        <begin position="384"/>
        <end position="407"/>
    </location>
</feature>
<keyword evidence="6" id="KW-0378">Hydrolase</keyword>
<evidence type="ECO:0000256" key="5">
    <source>
        <dbReference type="ARBA" id="ARBA00022741"/>
    </source>
</evidence>
<dbReference type="PANTHER" id="PTHR24221">
    <property type="entry name" value="ATP-BINDING CASSETTE SUB-FAMILY B"/>
    <property type="match status" value="1"/>
</dbReference>
<dbReference type="Gene3D" id="1.20.1560.10">
    <property type="entry name" value="ABC transporter type 1, transmembrane domain"/>
    <property type="match status" value="1"/>
</dbReference>
<keyword evidence="2" id="KW-0813">Transport</keyword>
<feature type="transmembrane region" description="Helical" evidence="13">
    <location>
        <begin position="300"/>
        <end position="317"/>
    </location>
</feature>
<evidence type="ECO:0000256" key="7">
    <source>
        <dbReference type="ARBA" id="ARBA00022840"/>
    </source>
</evidence>
<evidence type="ECO:0000259" key="15">
    <source>
        <dbReference type="PROSITE" id="PS50929"/>
    </source>
</evidence>
<feature type="transmembrane region" description="Helical" evidence="13">
    <location>
        <begin position="276"/>
        <end position="294"/>
    </location>
</feature>
<dbReference type="GO" id="GO:0034040">
    <property type="term" value="F:ATPase-coupled lipid transmembrane transporter activity"/>
    <property type="evidence" value="ECO:0007669"/>
    <property type="project" value="TreeGrafter"/>
</dbReference>
<dbReference type="GO" id="GO:0006508">
    <property type="term" value="P:proteolysis"/>
    <property type="evidence" value="ECO:0007669"/>
    <property type="project" value="InterPro"/>
</dbReference>
<keyword evidence="10 13" id="KW-0472">Membrane</keyword>
<keyword evidence="11" id="KW-0080">Bacteriocin transport</keyword>
<feature type="domain" description="ABC transporter" evidence="14">
    <location>
        <begin position="475"/>
        <end position="707"/>
    </location>
</feature>
<comment type="similarity">
    <text evidence="12">Belongs to the ABC transporter superfamily. Lipid exporter (TC 3.A.1.106) family.</text>
</comment>
<evidence type="ECO:0000256" key="4">
    <source>
        <dbReference type="ARBA" id="ARBA00022692"/>
    </source>
</evidence>
<evidence type="ECO:0000256" key="8">
    <source>
        <dbReference type="ARBA" id="ARBA00022927"/>
    </source>
</evidence>
<proteinExistence type="inferred from homology"/>
<dbReference type="SMART" id="SM00382">
    <property type="entry name" value="AAA"/>
    <property type="match status" value="1"/>
</dbReference>
<dbReference type="PROSITE" id="PS00211">
    <property type="entry name" value="ABC_TRANSPORTER_1"/>
    <property type="match status" value="1"/>
</dbReference>
<dbReference type="Pfam" id="PF03412">
    <property type="entry name" value="Peptidase_C39"/>
    <property type="match status" value="1"/>
</dbReference>
<evidence type="ECO:0000313" key="18">
    <source>
        <dbReference type="Proteomes" id="UP000644020"/>
    </source>
</evidence>
<feature type="transmembrane region" description="Helical" evidence="13">
    <location>
        <begin position="201"/>
        <end position="231"/>
    </location>
</feature>
<comment type="caution">
    <text evidence="17">The sequence shown here is derived from an EMBL/GenBank/DDBJ whole genome shotgun (WGS) entry which is preliminary data.</text>
</comment>
<dbReference type="InterPro" id="IPR005074">
    <property type="entry name" value="Peptidase_C39"/>
</dbReference>
<dbReference type="PROSITE" id="PS50893">
    <property type="entry name" value="ABC_TRANSPORTER_2"/>
    <property type="match status" value="1"/>
</dbReference>
<dbReference type="InterPro" id="IPR027417">
    <property type="entry name" value="P-loop_NTPase"/>
</dbReference>
<dbReference type="Pfam" id="PF00005">
    <property type="entry name" value="ABC_tran"/>
    <property type="match status" value="1"/>
</dbReference>
<dbReference type="Pfam" id="PF00664">
    <property type="entry name" value="ABC_membrane"/>
    <property type="match status" value="1"/>
</dbReference>
<dbReference type="InterPro" id="IPR036640">
    <property type="entry name" value="ABC1_TM_sf"/>
</dbReference>
<feature type="domain" description="ABC transmembrane type-1" evidence="15">
    <location>
        <begin position="163"/>
        <end position="444"/>
    </location>
</feature>
<dbReference type="InterPro" id="IPR003593">
    <property type="entry name" value="AAA+_ATPase"/>
</dbReference>
<keyword evidence="6" id="KW-0788">Thiol protease</keyword>
<reference evidence="17" key="2">
    <citation type="submission" date="2020-09" db="EMBL/GenBank/DDBJ databases">
        <authorList>
            <person name="Sun Q."/>
            <person name="Ohkuma M."/>
        </authorList>
    </citation>
    <scope>NUCLEOTIDE SEQUENCE</scope>
    <source>
        <strain evidence="17">JCM 4518</strain>
    </source>
</reference>
<reference evidence="17" key="1">
    <citation type="journal article" date="2014" name="Int. J. Syst. Evol. Microbiol.">
        <title>Complete genome sequence of Corynebacterium casei LMG S-19264T (=DSM 44701T), isolated from a smear-ripened cheese.</title>
        <authorList>
            <consortium name="US DOE Joint Genome Institute (JGI-PGF)"/>
            <person name="Walter F."/>
            <person name="Albersmeier A."/>
            <person name="Kalinowski J."/>
            <person name="Ruckert C."/>
        </authorList>
    </citation>
    <scope>NUCLEOTIDE SEQUENCE</scope>
    <source>
        <strain evidence="17">JCM 4518</strain>
    </source>
</reference>
<evidence type="ECO:0000259" key="16">
    <source>
        <dbReference type="PROSITE" id="PS50990"/>
    </source>
</evidence>
<keyword evidence="7" id="KW-0067">ATP-binding</keyword>
<organism evidence="17 18">
    <name type="scientific">Streptomyces termitum</name>
    <dbReference type="NCBI Taxonomy" id="67368"/>
    <lineage>
        <taxon>Bacteria</taxon>
        <taxon>Bacillati</taxon>
        <taxon>Actinomycetota</taxon>
        <taxon>Actinomycetes</taxon>
        <taxon>Kitasatosporales</taxon>
        <taxon>Streptomycetaceae</taxon>
        <taxon>Streptomyces</taxon>
    </lineage>
</organism>
<dbReference type="SUPFAM" id="SSF52540">
    <property type="entry name" value="P-loop containing nucleoside triphosphate hydrolases"/>
    <property type="match status" value="1"/>
</dbReference>
<sequence>MGRRVPSVTQVTQTECGLCCCVAVLGHHGRTEDFATVREDLEAGRDGLGAKQLADFLRSRGMDVKVFRARSVEALRGFTEPVILFWEDYHFLVLERFDGTTAWVMDPAVGRRRLTRDELEAGFSQVVIAASPGPGFVRQSLPAFRHWRSLPLVPAGAGRRITLVALLSLGSYGAVLGIPALTKWAVDRDDAWSDLSQTGLVAAVVAAAATGYLLLWMLRTAALAGLIAVMGRHLMSHVFRRLLSLPFKFFATRQPGELLFRLNTVNSVRDLLSSRIAQGVLDVGTLACIGAYLFVTEWRIGLLALGLLLLNAGVLRLSRHRVKEVTDTELALLSRSQSTQLDAVVSVPTIKMGGYADRFADEWEATYRASLDALRARMRIQQGWIAGVAATTQMFGPLALLLAGLHFVSRGTVTVGSAIAVQAVAGTFFALSSSVFQMLTEITETSRYVSRLSDITAHESEPEGGPLTELPDASIRLRDVSFRYTRHSRPVLDGLSLEIPAGAKVAFVGASGSGKSTVGRVVCGLHRPTGGTVEFCGRPMSDYRTDFLRGRIGYVPQEVHLHNRTVLENLTLGQSLDEATVREYCAAVGILDFVDELPMGLRTLVSEMGANFSGGQRQRLAIVRTLLQRPRIIVMDEATASLDTVNERRVSRIIAETGATQIVIAHRLATIQDADLIHVLDRGRIVERGTHEELLALDGVYAGLYAEPVATRTG</sequence>
<dbReference type="GO" id="GO:0005524">
    <property type="term" value="F:ATP binding"/>
    <property type="evidence" value="ECO:0007669"/>
    <property type="project" value="UniProtKB-KW"/>
</dbReference>
<evidence type="ECO:0000256" key="3">
    <source>
        <dbReference type="ARBA" id="ARBA00022475"/>
    </source>
</evidence>